<proteinExistence type="predicted"/>
<evidence type="ECO:0000313" key="3">
    <source>
        <dbReference type="Proteomes" id="UP000008281"/>
    </source>
</evidence>
<name>E3M858_CAERE</name>
<dbReference type="HOGENOM" id="CLU_028840_1_3_1"/>
<dbReference type="InterPro" id="IPR012885">
    <property type="entry name" value="F-box_Sdz-33"/>
</dbReference>
<dbReference type="Proteomes" id="UP000008281">
    <property type="component" value="Unassembled WGS sequence"/>
</dbReference>
<dbReference type="InterPro" id="IPR053222">
    <property type="entry name" value="Zygotic_Embryogenesis-Asso"/>
</dbReference>
<gene>
    <name evidence="2" type="ORF">CRE_13407</name>
</gene>
<accession>E3M858</accession>
<feature type="domain" description="F-box" evidence="1">
    <location>
        <begin position="4"/>
        <end position="40"/>
    </location>
</feature>
<dbReference type="OrthoDB" id="1107553at2759"/>
<dbReference type="OMA" id="HIVKIVN"/>
<dbReference type="PANTHER" id="PTHR22899">
    <property type="entry name" value="CYCLIN-RELATED F-BOX FAMILY"/>
    <property type="match status" value="1"/>
</dbReference>
<keyword evidence="3" id="KW-1185">Reference proteome</keyword>
<protein>
    <recommendedName>
        <fullName evidence="1">F-box domain-containing protein</fullName>
    </recommendedName>
</protein>
<evidence type="ECO:0000259" key="1">
    <source>
        <dbReference type="PROSITE" id="PS50181"/>
    </source>
</evidence>
<dbReference type="PANTHER" id="PTHR22899:SF0">
    <property type="entry name" value="F-BOX ASSOCIATED DOMAIN-CONTAINING PROTEIN-RELATED"/>
    <property type="match status" value="1"/>
</dbReference>
<sequence>MEPIFPLLRLPENVILKVIKNWSMVPLLEFSLISSKTKNIAASLGIEADDVCITISRVVDVTVYCRYFAMSLTFYNDSVDQDALIHLDSNQPISAYSVYERRTVRSSTPFSFNNWLDHIKTVFCYSKPPRLFFFPGNEQFEMKSLKNVIKSVNQLYVSGENTEFRGREFLEHFKNPNELTLGRNLFGEACEVQKYLIRNYRSIRFEDDVSLDDMLLVNSERVDFSCTISQKQFNQFLKHWIRGSNPRLQYMNLSIDTTDLVNGIVYLKGIRCIEMSEDIR</sequence>
<evidence type="ECO:0000313" key="2">
    <source>
        <dbReference type="EMBL" id="EFO94376.1"/>
    </source>
</evidence>
<reference evidence="2" key="1">
    <citation type="submission" date="2007-07" db="EMBL/GenBank/DDBJ databases">
        <title>PCAP assembly of the Caenorhabditis remanei genome.</title>
        <authorList>
            <consortium name="The Caenorhabditis remanei Sequencing Consortium"/>
            <person name="Wilson R.K."/>
        </authorList>
    </citation>
    <scope>NUCLEOTIDE SEQUENCE [LARGE SCALE GENOMIC DNA]</scope>
    <source>
        <strain evidence="2">PB4641</strain>
    </source>
</reference>
<dbReference type="PROSITE" id="PS50181">
    <property type="entry name" value="FBOX"/>
    <property type="match status" value="1"/>
</dbReference>
<dbReference type="EMBL" id="DS268428">
    <property type="protein sequence ID" value="EFO94376.1"/>
    <property type="molecule type" value="Genomic_DNA"/>
</dbReference>
<dbReference type="AlphaFoldDB" id="E3M858"/>
<organism evidence="3">
    <name type="scientific">Caenorhabditis remanei</name>
    <name type="common">Caenorhabditis vulgaris</name>
    <dbReference type="NCBI Taxonomy" id="31234"/>
    <lineage>
        <taxon>Eukaryota</taxon>
        <taxon>Metazoa</taxon>
        <taxon>Ecdysozoa</taxon>
        <taxon>Nematoda</taxon>
        <taxon>Chromadorea</taxon>
        <taxon>Rhabditida</taxon>
        <taxon>Rhabditina</taxon>
        <taxon>Rhabditomorpha</taxon>
        <taxon>Rhabditoidea</taxon>
        <taxon>Rhabditidae</taxon>
        <taxon>Peloderinae</taxon>
        <taxon>Caenorhabditis</taxon>
    </lineage>
</organism>
<dbReference type="InterPro" id="IPR001810">
    <property type="entry name" value="F-box_dom"/>
</dbReference>
<dbReference type="InParanoid" id="E3M858"/>
<dbReference type="Pfam" id="PF07735">
    <property type="entry name" value="FBA_2"/>
    <property type="match status" value="1"/>
</dbReference>